<dbReference type="GO" id="GO:0006432">
    <property type="term" value="P:phenylalanyl-tRNA aminoacylation"/>
    <property type="evidence" value="ECO:0007669"/>
    <property type="project" value="TreeGrafter"/>
</dbReference>
<keyword evidence="4" id="KW-0547">Nucleotide-binding</keyword>
<evidence type="ECO:0000256" key="3">
    <source>
        <dbReference type="ARBA" id="ARBA00022598"/>
    </source>
</evidence>
<dbReference type="Pfam" id="PF01409">
    <property type="entry name" value="tRNA-synt_2d"/>
    <property type="match status" value="1"/>
</dbReference>
<dbReference type="InterPro" id="IPR005121">
    <property type="entry name" value="Fdx_antiC-bd"/>
</dbReference>
<dbReference type="PANTHER" id="PTHR11538:SF41">
    <property type="entry name" value="PHENYLALANINE--TRNA LIGASE, MITOCHONDRIAL"/>
    <property type="match status" value="1"/>
</dbReference>
<evidence type="ECO:0000256" key="2">
    <source>
        <dbReference type="ARBA" id="ARBA00012814"/>
    </source>
</evidence>
<comment type="catalytic activity">
    <reaction evidence="10">
        <text>tRNA(Phe) + L-phenylalanine + ATP = L-phenylalanyl-tRNA(Phe) + AMP + diphosphate + H(+)</text>
        <dbReference type="Rhea" id="RHEA:19413"/>
        <dbReference type="Rhea" id="RHEA-COMP:9668"/>
        <dbReference type="Rhea" id="RHEA-COMP:9699"/>
        <dbReference type="ChEBI" id="CHEBI:15378"/>
        <dbReference type="ChEBI" id="CHEBI:30616"/>
        <dbReference type="ChEBI" id="CHEBI:33019"/>
        <dbReference type="ChEBI" id="CHEBI:58095"/>
        <dbReference type="ChEBI" id="CHEBI:78442"/>
        <dbReference type="ChEBI" id="CHEBI:78531"/>
        <dbReference type="ChEBI" id="CHEBI:456215"/>
        <dbReference type="EC" id="6.1.1.20"/>
    </reaction>
</comment>
<dbReference type="PROSITE" id="PS50862">
    <property type="entry name" value="AA_TRNA_LIGASE_II"/>
    <property type="match status" value="1"/>
</dbReference>
<dbReference type="AlphaFoldDB" id="A0A0G0FV09"/>
<proteinExistence type="inferred from homology"/>
<dbReference type="Gene3D" id="3.30.70.380">
    <property type="entry name" value="Ferrodoxin-fold anticodon-binding domain"/>
    <property type="match status" value="1"/>
</dbReference>
<evidence type="ECO:0000256" key="8">
    <source>
        <dbReference type="ARBA" id="ARBA00023146"/>
    </source>
</evidence>
<comment type="caution">
    <text evidence="13">The sequence shown here is derived from an EMBL/GenBank/DDBJ whole genome shotgun (WGS) entry which is preliminary data.</text>
</comment>
<dbReference type="PANTHER" id="PTHR11538">
    <property type="entry name" value="PHENYLALANYL-TRNA SYNTHETASE"/>
    <property type="match status" value="1"/>
</dbReference>
<keyword evidence="8" id="KW-0030">Aminoacyl-tRNA synthetase</keyword>
<keyword evidence="6" id="KW-0648">Protein biosynthesis</keyword>
<comment type="similarity">
    <text evidence="1">Belongs to the class-II aminoacyl-tRNA synthetase family.</text>
</comment>
<dbReference type="SMART" id="SM00896">
    <property type="entry name" value="FDX-ACB"/>
    <property type="match status" value="1"/>
</dbReference>
<dbReference type="InterPro" id="IPR002319">
    <property type="entry name" value="Phenylalanyl-tRNA_Synthase"/>
</dbReference>
<dbReference type="Proteomes" id="UP000034044">
    <property type="component" value="Unassembled WGS sequence"/>
</dbReference>
<dbReference type="InterPro" id="IPR006195">
    <property type="entry name" value="aa-tRNA-synth_II"/>
</dbReference>
<evidence type="ECO:0000256" key="7">
    <source>
        <dbReference type="ARBA" id="ARBA00022946"/>
    </source>
</evidence>
<keyword evidence="7" id="KW-0809">Transit peptide</keyword>
<keyword evidence="5" id="KW-0067">ATP-binding</keyword>
<dbReference type="InterPro" id="IPR036690">
    <property type="entry name" value="Fdx_antiC-bd_sf"/>
</dbReference>
<evidence type="ECO:0000313" key="14">
    <source>
        <dbReference type="Proteomes" id="UP000034044"/>
    </source>
</evidence>
<evidence type="ECO:0000256" key="9">
    <source>
        <dbReference type="ARBA" id="ARBA00031194"/>
    </source>
</evidence>
<gene>
    <name evidence="13" type="ORF">US36_C0014G0012</name>
</gene>
<evidence type="ECO:0000256" key="5">
    <source>
        <dbReference type="ARBA" id="ARBA00022840"/>
    </source>
</evidence>
<evidence type="ECO:0000256" key="10">
    <source>
        <dbReference type="ARBA" id="ARBA00049255"/>
    </source>
</evidence>
<keyword evidence="3" id="KW-0436">Ligase</keyword>
<evidence type="ECO:0000259" key="12">
    <source>
        <dbReference type="PROSITE" id="PS51447"/>
    </source>
</evidence>
<dbReference type="Gene3D" id="3.30.930.10">
    <property type="entry name" value="Bira Bifunctional Protein, Domain 2"/>
    <property type="match status" value="1"/>
</dbReference>
<dbReference type="PROSITE" id="PS51447">
    <property type="entry name" value="FDX_ACB"/>
    <property type="match status" value="1"/>
</dbReference>
<evidence type="ECO:0000259" key="11">
    <source>
        <dbReference type="PROSITE" id="PS50862"/>
    </source>
</evidence>
<reference evidence="13 14" key="1">
    <citation type="journal article" date="2015" name="Nature">
        <title>rRNA introns, odd ribosomes, and small enigmatic genomes across a large radiation of phyla.</title>
        <authorList>
            <person name="Brown C.T."/>
            <person name="Hug L.A."/>
            <person name="Thomas B.C."/>
            <person name="Sharon I."/>
            <person name="Castelle C.J."/>
            <person name="Singh A."/>
            <person name="Wilkins M.J."/>
            <person name="Williams K.H."/>
            <person name="Banfield J.F."/>
        </authorList>
    </citation>
    <scope>NUCLEOTIDE SEQUENCE [LARGE SCALE GENOMIC DNA]</scope>
</reference>
<protein>
    <recommendedName>
        <fullName evidence="2">phenylalanine--tRNA ligase</fullName>
        <ecNumber evidence="2">6.1.1.20</ecNumber>
    </recommendedName>
    <alternativeName>
        <fullName evidence="9">Phenylalanyl-tRNA synthetase</fullName>
    </alternativeName>
</protein>
<dbReference type="GO" id="GO:0000049">
    <property type="term" value="F:tRNA binding"/>
    <property type="evidence" value="ECO:0007669"/>
    <property type="project" value="InterPro"/>
</dbReference>
<dbReference type="Pfam" id="PF03147">
    <property type="entry name" value="FDX-ACB"/>
    <property type="match status" value="1"/>
</dbReference>
<dbReference type="InterPro" id="IPR045864">
    <property type="entry name" value="aa-tRNA-synth_II/BPL/LPL"/>
</dbReference>
<organism evidence="13 14">
    <name type="scientific">Candidatus Wolfebacteria bacterium GW2011_GWC1_37_10</name>
    <dbReference type="NCBI Taxonomy" id="1619010"/>
    <lineage>
        <taxon>Bacteria</taxon>
        <taxon>Candidatus Wolfeibacteriota</taxon>
    </lineage>
</organism>
<evidence type="ECO:0000256" key="1">
    <source>
        <dbReference type="ARBA" id="ARBA00008226"/>
    </source>
</evidence>
<dbReference type="EC" id="6.1.1.20" evidence="2"/>
<dbReference type="SUPFAM" id="SSF54991">
    <property type="entry name" value="Anticodon-binding domain of PheRS"/>
    <property type="match status" value="1"/>
</dbReference>
<sequence length="383" mass="44909">MDKRNYLVVKDSVSEKLLEELKQREDISAQRMKRLLALSDLTRKENSPLKFIVDKILSMEIFKDFDVIEVPEIVTVRDNFDLLNAPLDHPSRRETDTYYVSKDYVLRTQTTVMWPFYLQKEEEKKKLEKEGEIGLLSYGKVFRKDEIDRNHFPVFHQIDGLYICKKEKKIIGISELQEVLAAITKAIYGDSIVFRFLEDTFPFTEPSTQIEMQREDKWLEIVGAGVVHTQVLSNLGIDPSIYNGWAFGFGLERIAMAKMNIPDIRIFWSNDSRITGQFKDIDSQYEEISKFPMTYRDISFVVDKNTSLNNYYEIVRDCAGSLVEQVELSDKYIDEQKFGSDKISYTFRIVYRSPERTLTNEEVNQIQEKIIEKTKEELRAAIR</sequence>
<evidence type="ECO:0000313" key="13">
    <source>
        <dbReference type="EMBL" id="KKQ21752.1"/>
    </source>
</evidence>
<name>A0A0G0FV09_9BACT</name>
<dbReference type="GO" id="GO:0005737">
    <property type="term" value="C:cytoplasm"/>
    <property type="evidence" value="ECO:0007669"/>
    <property type="project" value="TreeGrafter"/>
</dbReference>
<evidence type="ECO:0000256" key="4">
    <source>
        <dbReference type="ARBA" id="ARBA00022741"/>
    </source>
</evidence>
<feature type="domain" description="Aminoacyl-transfer RNA synthetases class-II family profile" evidence="11">
    <location>
        <begin position="135"/>
        <end position="292"/>
    </location>
</feature>
<feature type="domain" description="FDX-ACB" evidence="12">
    <location>
        <begin position="289"/>
        <end position="383"/>
    </location>
</feature>
<evidence type="ECO:0000256" key="6">
    <source>
        <dbReference type="ARBA" id="ARBA00022917"/>
    </source>
</evidence>
<dbReference type="SUPFAM" id="SSF55681">
    <property type="entry name" value="Class II aaRS and biotin synthetases"/>
    <property type="match status" value="1"/>
</dbReference>
<accession>A0A0G0FV09</accession>
<dbReference type="EMBL" id="LBSR01000014">
    <property type="protein sequence ID" value="KKQ21752.1"/>
    <property type="molecule type" value="Genomic_DNA"/>
</dbReference>
<dbReference type="GO" id="GO:0005524">
    <property type="term" value="F:ATP binding"/>
    <property type="evidence" value="ECO:0007669"/>
    <property type="project" value="UniProtKB-KW"/>
</dbReference>
<dbReference type="GO" id="GO:0004826">
    <property type="term" value="F:phenylalanine-tRNA ligase activity"/>
    <property type="evidence" value="ECO:0007669"/>
    <property type="project" value="UniProtKB-EC"/>
</dbReference>